<dbReference type="AlphaFoldDB" id="A0A9Q8P8Q4"/>
<dbReference type="PROSITE" id="PS51873">
    <property type="entry name" value="TRIAD"/>
    <property type="match status" value="1"/>
</dbReference>
<name>A0A9Q8P8Q4_PASFU</name>
<evidence type="ECO:0000256" key="2">
    <source>
        <dbReference type="ARBA" id="ARBA00022723"/>
    </source>
</evidence>
<proteinExistence type="predicted"/>
<dbReference type="SUPFAM" id="SSF57850">
    <property type="entry name" value="RING/U-box"/>
    <property type="match status" value="1"/>
</dbReference>
<dbReference type="KEGG" id="ffu:CLAFUR5_03967"/>
<organism evidence="8 9">
    <name type="scientific">Passalora fulva</name>
    <name type="common">Tomato leaf mold</name>
    <name type="synonym">Cladosporium fulvum</name>
    <dbReference type="NCBI Taxonomy" id="5499"/>
    <lineage>
        <taxon>Eukaryota</taxon>
        <taxon>Fungi</taxon>
        <taxon>Dikarya</taxon>
        <taxon>Ascomycota</taxon>
        <taxon>Pezizomycotina</taxon>
        <taxon>Dothideomycetes</taxon>
        <taxon>Dothideomycetidae</taxon>
        <taxon>Mycosphaerellales</taxon>
        <taxon>Mycosphaerellaceae</taxon>
        <taxon>Fulvia</taxon>
    </lineage>
</organism>
<reference evidence="8" key="2">
    <citation type="journal article" date="2022" name="Microb. Genom.">
        <title>A chromosome-scale genome assembly of the tomato pathogen Cladosporium fulvum reveals a compartmentalized genome architecture and the presence of a dispensable chromosome.</title>
        <authorList>
            <person name="Zaccaron A.Z."/>
            <person name="Chen L.H."/>
            <person name="Samaras A."/>
            <person name="Stergiopoulos I."/>
        </authorList>
    </citation>
    <scope>NUCLEOTIDE SEQUENCE</scope>
    <source>
        <strain evidence="8">Race5_Kim</strain>
    </source>
</reference>
<keyword evidence="5" id="KW-0833">Ubl conjugation pathway</keyword>
<keyword evidence="3" id="KW-0677">Repeat</keyword>
<keyword evidence="4" id="KW-0863">Zinc-finger</keyword>
<dbReference type="CDD" id="cd22584">
    <property type="entry name" value="Rcat_RBR_unk"/>
    <property type="match status" value="1"/>
</dbReference>
<keyword evidence="2" id="KW-0479">Metal-binding</keyword>
<dbReference type="GO" id="GO:0008270">
    <property type="term" value="F:zinc ion binding"/>
    <property type="evidence" value="ECO:0007669"/>
    <property type="project" value="UniProtKB-KW"/>
</dbReference>
<reference evidence="8" key="1">
    <citation type="submission" date="2021-12" db="EMBL/GenBank/DDBJ databases">
        <authorList>
            <person name="Zaccaron A."/>
            <person name="Stergiopoulos I."/>
        </authorList>
    </citation>
    <scope>NUCLEOTIDE SEQUENCE</scope>
    <source>
        <strain evidence="8">Race5_Kim</strain>
    </source>
</reference>
<dbReference type="Gene3D" id="1.20.120.1750">
    <property type="match status" value="1"/>
</dbReference>
<dbReference type="GO" id="GO:0016567">
    <property type="term" value="P:protein ubiquitination"/>
    <property type="evidence" value="ECO:0007669"/>
    <property type="project" value="InterPro"/>
</dbReference>
<dbReference type="RefSeq" id="XP_047761512.1">
    <property type="nucleotide sequence ID" value="XM_047903115.1"/>
</dbReference>
<dbReference type="EMBL" id="CP090166">
    <property type="protein sequence ID" value="UJO17146.1"/>
    <property type="molecule type" value="Genomic_DNA"/>
</dbReference>
<keyword evidence="1" id="KW-0808">Transferase</keyword>
<sequence length="412" mass="46025">MSIPCQTALPNQPGHWQFNCSCCLETISDDAMLIIHDHKLCVSCFDSGVRPQFDAALADESQYPVMWDGKEVNPISYRHCFTKDFKDAWKARLKEYKTPLQNRLYCQGKVNSDPSSKGAEICGKFLGQKKKTKTIIDCQACGSQSCARCASSFPADASSTHACSAAKAKPEDDPFAGLTRGVDYQRCPGCQVPVELREACNHMTCRVFSCRTHFCYLCGEEATRTSGHWQYGKPCPLYGRQGSDNAQYDGAPHGDPAFLEMVALQNIADDADLDLNHGVGDEGDIHEDIRRRRADRAQLHEIIKVLSEEVRNAPGEGLTLREREQKVASAFAMSRYVAALLRVLFAYTIDLEPDEAMRRALRRILDRHGPRVVFFKSEARDEMKARFPQVDEIYLRMISAAEPAEPEIAAAA</sequence>
<dbReference type="Pfam" id="PF22191">
    <property type="entry name" value="IBR_1"/>
    <property type="match status" value="1"/>
</dbReference>
<dbReference type="Proteomes" id="UP000756132">
    <property type="component" value="Chromosome 4"/>
</dbReference>
<keyword evidence="6" id="KW-0862">Zinc</keyword>
<evidence type="ECO:0000256" key="6">
    <source>
        <dbReference type="ARBA" id="ARBA00022833"/>
    </source>
</evidence>
<protein>
    <recommendedName>
        <fullName evidence="7">RING-type domain-containing protein</fullName>
    </recommendedName>
</protein>
<evidence type="ECO:0000256" key="3">
    <source>
        <dbReference type="ARBA" id="ARBA00022737"/>
    </source>
</evidence>
<gene>
    <name evidence="8" type="ORF">CLAFUR5_03967</name>
</gene>
<dbReference type="InterPro" id="IPR044066">
    <property type="entry name" value="TRIAD_supradom"/>
</dbReference>
<evidence type="ECO:0000313" key="8">
    <source>
        <dbReference type="EMBL" id="UJO17146.1"/>
    </source>
</evidence>
<evidence type="ECO:0000313" key="9">
    <source>
        <dbReference type="Proteomes" id="UP000756132"/>
    </source>
</evidence>
<dbReference type="GeneID" id="71983845"/>
<feature type="domain" description="RING-type" evidence="7">
    <location>
        <begin position="16"/>
        <end position="239"/>
    </location>
</feature>
<keyword evidence="9" id="KW-1185">Reference proteome</keyword>
<dbReference type="OrthoDB" id="10009520at2759"/>
<evidence type="ECO:0000256" key="4">
    <source>
        <dbReference type="ARBA" id="ARBA00022771"/>
    </source>
</evidence>
<evidence type="ECO:0000256" key="5">
    <source>
        <dbReference type="ARBA" id="ARBA00022786"/>
    </source>
</evidence>
<dbReference type="InterPro" id="IPR031127">
    <property type="entry name" value="E3_UB_ligase_RBR"/>
</dbReference>
<evidence type="ECO:0000259" key="7">
    <source>
        <dbReference type="PROSITE" id="PS51873"/>
    </source>
</evidence>
<dbReference type="GO" id="GO:0004842">
    <property type="term" value="F:ubiquitin-protein transferase activity"/>
    <property type="evidence" value="ECO:0007669"/>
    <property type="project" value="InterPro"/>
</dbReference>
<evidence type="ECO:0000256" key="1">
    <source>
        <dbReference type="ARBA" id="ARBA00022679"/>
    </source>
</evidence>
<accession>A0A9Q8P8Q4</accession>
<dbReference type="PANTHER" id="PTHR11685">
    <property type="entry name" value="RBR FAMILY RING FINGER AND IBR DOMAIN-CONTAINING"/>
    <property type="match status" value="1"/>
</dbReference>